<organism evidence="3 4">
    <name type="scientific">Flexibacter flexilis DSM 6793</name>
    <dbReference type="NCBI Taxonomy" id="927664"/>
    <lineage>
        <taxon>Bacteria</taxon>
        <taxon>Pseudomonadati</taxon>
        <taxon>Bacteroidota</taxon>
        <taxon>Cytophagia</taxon>
        <taxon>Cytophagales</taxon>
        <taxon>Flexibacteraceae</taxon>
        <taxon>Flexibacter</taxon>
    </lineage>
</organism>
<dbReference type="InterPro" id="IPR045474">
    <property type="entry name" value="GEVED"/>
</dbReference>
<feature type="domain" description="PKD" evidence="2">
    <location>
        <begin position="448"/>
        <end position="485"/>
    </location>
</feature>
<dbReference type="NCBIfam" id="TIGR04183">
    <property type="entry name" value="Por_Secre_tail"/>
    <property type="match status" value="1"/>
</dbReference>
<dbReference type="OrthoDB" id="6278496at2"/>
<dbReference type="SUPFAM" id="SSF49299">
    <property type="entry name" value="PKD domain"/>
    <property type="match status" value="5"/>
</dbReference>
<proteinExistence type="predicted"/>
<dbReference type="InterPro" id="IPR026444">
    <property type="entry name" value="Secre_tail"/>
</dbReference>
<feature type="domain" description="PKD" evidence="2">
    <location>
        <begin position="896"/>
        <end position="979"/>
    </location>
</feature>
<feature type="chain" id="PRO_5011537777" evidence="1">
    <location>
        <begin position="30"/>
        <end position="1453"/>
    </location>
</feature>
<dbReference type="InterPro" id="IPR022409">
    <property type="entry name" value="PKD/Chitinase_dom"/>
</dbReference>
<gene>
    <name evidence="3" type="ORF">SAMN05421780_10786</name>
</gene>
<dbReference type="Pfam" id="PF18911">
    <property type="entry name" value="PKD_4"/>
    <property type="match status" value="5"/>
</dbReference>
<evidence type="ECO:0000313" key="3">
    <source>
        <dbReference type="EMBL" id="SFC60780.1"/>
    </source>
</evidence>
<dbReference type="Proteomes" id="UP000199514">
    <property type="component" value="Unassembled WGS sequence"/>
</dbReference>
<dbReference type="FunFam" id="2.60.40.10:FF:000270">
    <property type="entry name" value="Cell surface protein"/>
    <property type="match status" value="2"/>
</dbReference>
<feature type="domain" description="PKD" evidence="2">
    <location>
        <begin position="183"/>
        <end position="249"/>
    </location>
</feature>
<dbReference type="InterPro" id="IPR035986">
    <property type="entry name" value="PKD_dom_sf"/>
</dbReference>
<dbReference type="PANTHER" id="PTHR36842">
    <property type="entry name" value="PROTEIN TOLB HOMOLOG"/>
    <property type="match status" value="1"/>
</dbReference>
<dbReference type="Pfam" id="PF18962">
    <property type="entry name" value="Por_Secre_tail"/>
    <property type="match status" value="1"/>
</dbReference>
<reference evidence="3 4" key="1">
    <citation type="submission" date="2016-10" db="EMBL/GenBank/DDBJ databases">
        <authorList>
            <person name="de Groot N.N."/>
        </authorList>
    </citation>
    <scope>NUCLEOTIDE SEQUENCE [LARGE SCALE GENOMIC DNA]</scope>
    <source>
        <strain evidence="3 4">DSM 6793</strain>
    </source>
</reference>
<dbReference type="Pfam" id="PF20009">
    <property type="entry name" value="GEVED"/>
    <property type="match status" value="6"/>
</dbReference>
<keyword evidence="4" id="KW-1185">Reference proteome</keyword>
<evidence type="ECO:0000256" key="1">
    <source>
        <dbReference type="SAM" id="SignalP"/>
    </source>
</evidence>
<dbReference type="SMART" id="SM00089">
    <property type="entry name" value="PKD"/>
    <property type="match status" value="5"/>
</dbReference>
<name>A0A1I1KTK2_9BACT</name>
<sequence>MLTNLYKKSWLWQSVMLLLGLGTWQQAQAQCPVSASCTPSAATNTSIPGTGIFTVTLNTLSNTTGGASQGYGNFACTVGTSLLKSSPYTLSVTTGSAENLRVWIDYDNNGTFDPTAELVLSSNNKSTHSGTVTVPTTAVAATPLRMRVSSDLITATIPTPCSSPVYSQVEDYYIIATENAQPPLAAFGVQGTPNTCDGVVQFLDQSQNSPTSWFWNFGDNSNSTDQSPLHVYNQAGNYTVKLVVSSANGIDSVIKENYIVFNDTVPRLASCNPITLSACCGYGITNFTFNTITQASAAGTAGYENFTCARRTYVYEGMSYPVSVTTSQNDAQDTRIFIDYNDDGIFTSDELVYQSLSSTGNVTGNILIAASAVKNKALRMRVWSDYAGATFADGACTNPSKGQAEDYTVIVLPNAFPPVANFTVSSQPCNATFTFSNISQNPVDSSFWSFGDGSTLATNSLANITHTYTTSGTYDVQLIVKSPYGTDTLQKVGAVIYVTAPIASNCTAPVALQFSGLGIRQVTFNTIDNATGNSTEGYGDFTCTNATQVYSGNIYPLQVRSNSTSIQEYVSAWIDYNNDGTFASSEQVMAASGVMYNNPVTELVTIPSNVVFNQNLRMRVVSNYQSPSACASGSGGPSGQFFGQTEDYGVIILPNTMPPVSDYYITSITTCNTLEFTDMSTNVPTSWLWDFGDGTTSTVKNPTHTYSNTVQTDYTVSLTASNAYGSDTFTQVVSVAASQGLLLASCKPASFSPQNYEMGIYNVTLAGINKTSFGAALEGYQDFACDERAQVTAGNTYNISVTTGSTYGEQVKVFIDYNNDGTFATSELAFTYTDNNTPVNPKIGTITIPNTAVGLTALRMRVFSDYYTQTISTACQNSNFSQVEDYSVYVQPNGQLPDAAFTSAAVSTCSRVYQFSDVSSNQPSTWTWNFGDGTTSTMANPSHTFASAGTYPVKLKVTNAAGVDSITQSVTVATTATSTMLAAPCKPTTAQPQGNTIGIFNVQLSTINNTTNGSIDSYKDYTCTQAATLTAGTAYTLSVRVSTTVQQNIRAWIDYNYDGVFDNTTELVMTKNNVIGTQTQTITPSGTAVTGQALRMRVASDASSVAWTGLPCASPMNGQVEDYAVTVVSNTQAVQAGFTVSNAGICLSETIAFADTSKNIPTSWTWDFGDGSTSTLQNPTYTYAAVGTYTVSLTVTNAFGVSSAIQTVTVYPSITLTAISCTPNSTAPNASTGIFSVQFGNINKTSVGSTDQYQNYACSAHTDLTMSMATPITIKTGTSQNESVRVWIDYNNNGSYETNENVFNSINKLTNHAGNITVPTTAVTGQYLRMRVASEVAATTGGINSACQNRTSGQVEDYAVRVQLVGVKSKLLTQKLQVYPNPSVGEFKLNLTLDKQTKATVSVTNLLGQEVYNQQIEAEKELNHTVRLQRTAGIYLVKVATEEGYAIEKVVVE</sequence>
<dbReference type="CDD" id="cd00146">
    <property type="entry name" value="PKD"/>
    <property type="match status" value="5"/>
</dbReference>
<keyword evidence="1" id="KW-0732">Signal</keyword>
<dbReference type="PROSITE" id="PS50093">
    <property type="entry name" value="PKD"/>
    <property type="match status" value="5"/>
</dbReference>
<evidence type="ECO:0000313" key="4">
    <source>
        <dbReference type="Proteomes" id="UP000199514"/>
    </source>
</evidence>
<accession>A0A1I1KTK2</accession>
<dbReference type="Gene3D" id="2.60.40.10">
    <property type="entry name" value="Immunoglobulins"/>
    <property type="match status" value="5"/>
</dbReference>
<feature type="signal peptide" evidence="1">
    <location>
        <begin position="1"/>
        <end position="29"/>
    </location>
</feature>
<dbReference type="InterPro" id="IPR013783">
    <property type="entry name" value="Ig-like_fold"/>
</dbReference>
<dbReference type="EMBL" id="FOLE01000007">
    <property type="protein sequence ID" value="SFC60780.1"/>
    <property type="molecule type" value="Genomic_DNA"/>
</dbReference>
<feature type="domain" description="PKD" evidence="2">
    <location>
        <begin position="1134"/>
        <end position="1210"/>
    </location>
</feature>
<dbReference type="RefSeq" id="WP_091513140.1">
    <property type="nucleotide sequence ID" value="NZ_FOLE01000007.1"/>
</dbReference>
<feature type="domain" description="PKD" evidence="2">
    <location>
        <begin position="673"/>
        <end position="742"/>
    </location>
</feature>
<dbReference type="STRING" id="927664.SAMN05421780_10786"/>
<dbReference type="InterPro" id="IPR000601">
    <property type="entry name" value="PKD_dom"/>
</dbReference>
<protein>
    <submittedName>
        <fullName evidence="3">Por secretion system C-terminal sorting domain-containing protein</fullName>
    </submittedName>
</protein>
<evidence type="ECO:0000259" key="2">
    <source>
        <dbReference type="PROSITE" id="PS50093"/>
    </source>
</evidence>
<dbReference type="PANTHER" id="PTHR36842:SF1">
    <property type="entry name" value="PROTEIN TOLB"/>
    <property type="match status" value="1"/>
</dbReference>